<reference evidence="2" key="1">
    <citation type="journal article" date="2019" name="Int. J. Syst. Evol. Microbiol.">
        <title>The Global Catalogue of Microorganisms (GCM) 10K type strain sequencing project: providing services to taxonomists for standard genome sequencing and annotation.</title>
        <authorList>
            <consortium name="The Broad Institute Genomics Platform"/>
            <consortium name="The Broad Institute Genome Sequencing Center for Infectious Disease"/>
            <person name="Wu L."/>
            <person name="Ma J."/>
        </authorList>
    </citation>
    <scope>NUCLEOTIDE SEQUENCE [LARGE SCALE GENOMIC DNA]</scope>
    <source>
        <strain evidence="2">KCTC 42423</strain>
    </source>
</reference>
<dbReference type="RefSeq" id="WP_378257893.1">
    <property type="nucleotide sequence ID" value="NZ_JBHSJV010000001.1"/>
</dbReference>
<proteinExistence type="predicted"/>
<evidence type="ECO:0008006" key="3">
    <source>
        <dbReference type="Google" id="ProtNLM"/>
    </source>
</evidence>
<evidence type="ECO:0000313" key="1">
    <source>
        <dbReference type="EMBL" id="MFD2589284.1"/>
    </source>
</evidence>
<gene>
    <name evidence="1" type="ORF">ACFSTE_00480</name>
</gene>
<evidence type="ECO:0000313" key="2">
    <source>
        <dbReference type="Proteomes" id="UP001597459"/>
    </source>
</evidence>
<name>A0ABW5N590_9FLAO</name>
<keyword evidence="2" id="KW-1185">Reference proteome</keyword>
<comment type="caution">
    <text evidence="1">The sequence shown here is derived from an EMBL/GenBank/DDBJ whole genome shotgun (WGS) entry which is preliminary data.</text>
</comment>
<organism evidence="1 2">
    <name type="scientific">Aquimarina hainanensis</name>
    <dbReference type="NCBI Taxonomy" id="1578017"/>
    <lineage>
        <taxon>Bacteria</taxon>
        <taxon>Pseudomonadati</taxon>
        <taxon>Bacteroidota</taxon>
        <taxon>Flavobacteriia</taxon>
        <taxon>Flavobacteriales</taxon>
        <taxon>Flavobacteriaceae</taxon>
        <taxon>Aquimarina</taxon>
    </lineage>
</organism>
<dbReference type="Proteomes" id="UP001597459">
    <property type="component" value="Unassembled WGS sequence"/>
</dbReference>
<protein>
    <recommendedName>
        <fullName evidence="3">DUF4476 domain-containing protein</fullName>
    </recommendedName>
</protein>
<sequence>MKKKLEAELISIAHRVLQLKGKSDLIQLQEEARQLYEKLTILSFAEHHFSGPQPTIGQIREVLAEKSIEQTITEEKIVEEKPLLQTPILTIEEEEEKEEEKAETLFELEDVSPIEKPDLPQKEEEIVNEVKDERPEIVIEKINARVTEDLFVPVSDKQEEVISLEEKEDDYKKNDKAFTTPDLESVAAVAPDEDKQPSLNDQLKRGIHIGLNDRLAFIKHLFEGSSTDYNRVLSQLNTLHTKNGARQFIDNMVKPDYNNWEGKEEYEQRFMEIVTSRYEY</sequence>
<accession>A0ABW5N590</accession>
<dbReference type="EMBL" id="JBHULX010000001">
    <property type="protein sequence ID" value="MFD2589284.1"/>
    <property type="molecule type" value="Genomic_DNA"/>
</dbReference>